<dbReference type="GO" id="GO:0017038">
    <property type="term" value="P:protein import"/>
    <property type="evidence" value="ECO:0007669"/>
    <property type="project" value="InterPro"/>
</dbReference>
<dbReference type="Gene3D" id="3.40.50.300">
    <property type="entry name" value="P-loop containing nucleotide triphosphate hydrolases"/>
    <property type="match status" value="1"/>
</dbReference>
<evidence type="ECO:0000313" key="3">
    <source>
        <dbReference type="Proteomes" id="UP001432059"/>
    </source>
</evidence>
<proteinExistence type="predicted"/>
<dbReference type="AlphaFoldDB" id="A0AAU0F216"/>
<keyword evidence="3" id="KW-1185">Reference proteome</keyword>
<evidence type="ECO:0000313" key="2">
    <source>
        <dbReference type="EMBL" id="WOC52111.1"/>
    </source>
</evidence>
<feature type="domain" description="SecA DEAD-like N-terminal" evidence="1">
    <location>
        <begin position="9"/>
        <end position="61"/>
    </location>
</feature>
<dbReference type="Proteomes" id="UP001432059">
    <property type="component" value="Chromosome"/>
</dbReference>
<dbReference type="KEGG" id="bpor:BPO_1464"/>
<dbReference type="GO" id="GO:0016020">
    <property type="term" value="C:membrane"/>
    <property type="evidence" value="ECO:0007669"/>
    <property type="project" value="InterPro"/>
</dbReference>
<reference evidence="2" key="1">
    <citation type="submission" date="2023-10" db="EMBL/GenBank/DDBJ databases">
        <title>Characterization and whole genome sequencing of a novel strain of Bergeyella porcorum QD2021 isolated from pig.</title>
        <authorList>
            <person name="Liu G."/>
            <person name="Chen C."/>
            <person name="Han X."/>
        </authorList>
    </citation>
    <scope>NUCLEOTIDE SEQUENCE</scope>
    <source>
        <strain evidence="2">QD2021</strain>
    </source>
</reference>
<sequence length="74" mass="8137">MSFLDKILKGFLGDKNAKDLKEVKKVVAKIKAVEASIQQLSDDGLRQKTAEFKEKLKTATASISSQVETAKRAN</sequence>
<accession>A0AAU0F216</accession>
<dbReference type="InterPro" id="IPR011115">
    <property type="entry name" value="SecA_DEAD"/>
</dbReference>
<protein>
    <recommendedName>
        <fullName evidence="1">SecA DEAD-like N-terminal domain-containing protein</fullName>
    </recommendedName>
</protein>
<evidence type="ECO:0000259" key="1">
    <source>
        <dbReference type="Pfam" id="PF07517"/>
    </source>
</evidence>
<organism evidence="2 3">
    <name type="scientific">Bergeyella porcorum</name>
    <dbReference type="NCBI Taxonomy" id="1735111"/>
    <lineage>
        <taxon>Bacteria</taxon>
        <taxon>Pseudomonadati</taxon>
        <taxon>Bacteroidota</taxon>
        <taxon>Flavobacteriia</taxon>
        <taxon>Flavobacteriales</taxon>
        <taxon>Weeksellaceae</taxon>
        <taxon>Bergeyella</taxon>
    </lineage>
</organism>
<dbReference type="InterPro" id="IPR027417">
    <property type="entry name" value="P-loop_NTPase"/>
</dbReference>
<dbReference type="GO" id="GO:0005524">
    <property type="term" value="F:ATP binding"/>
    <property type="evidence" value="ECO:0007669"/>
    <property type="project" value="InterPro"/>
</dbReference>
<gene>
    <name evidence="2" type="ORF">BPO_1464</name>
</gene>
<dbReference type="EMBL" id="CP136426">
    <property type="protein sequence ID" value="WOC52111.1"/>
    <property type="molecule type" value="Genomic_DNA"/>
</dbReference>
<dbReference type="Pfam" id="PF07517">
    <property type="entry name" value="SecA_DEAD"/>
    <property type="match status" value="1"/>
</dbReference>
<dbReference type="RefSeq" id="WP_327983662.1">
    <property type="nucleotide sequence ID" value="NZ_CP136426.1"/>
</dbReference>
<name>A0AAU0F216_9FLAO</name>